<keyword evidence="5" id="KW-0175">Coiled coil</keyword>
<keyword evidence="2 6" id="KW-0812">Transmembrane</keyword>
<keyword evidence="4 6" id="KW-0472">Membrane</keyword>
<dbReference type="InterPro" id="IPR017500">
    <property type="entry name" value="Phage_infect_YhgE_N"/>
</dbReference>
<name>A0A371ITW5_9FIRM</name>
<protein>
    <submittedName>
        <fullName evidence="7">YhgE/Pip domain-containing protein</fullName>
    </submittedName>
</protein>
<dbReference type="EMBL" id="NOJZ02000007">
    <property type="protein sequence ID" value="RDY23918.1"/>
    <property type="molecule type" value="Genomic_DNA"/>
</dbReference>
<accession>A0A371ITW5</accession>
<organism evidence="7 8">
    <name type="scientific">Romboutsia maritimum</name>
    <dbReference type="NCBI Taxonomy" id="2020948"/>
    <lineage>
        <taxon>Bacteria</taxon>
        <taxon>Bacillati</taxon>
        <taxon>Bacillota</taxon>
        <taxon>Clostridia</taxon>
        <taxon>Peptostreptococcales</taxon>
        <taxon>Peptostreptococcaceae</taxon>
        <taxon>Romboutsia</taxon>
    </lineage>
</organism>
<dbReference type="OrthoDB" id="9811483at2"/>
<dbReference type="PANTHER" id="PTHR43077">
    <property type="entry name" value="TRANSPORT PERMEASE YVFS-RELATED"/>
    <property type="match status" value="1"/>
</dbReference>
<dbReference type="NCBIfam" id="TIGR03062">
    <property type="entry name" value="pip_yhgE_Cterm"/>
    <property type="match status" value="1"/>
</dbReference>
<dbReference type="InterPro" id="IPR051328">
    <property type="entry name" value="T7SS_ABC-Transporter"/>
</dbReference>
<feature type="transmembrane region" description="Helical" evidence="6">
    <location>
        <begin position="591"/>
        <end position="610"/>
    </location>
</feature>
<evidence type="ECO:0000256" key="5">
    <source>
        <dbReference type="SAM" id="Coils"/>
    </source>
</evidence>
<dbReference type="GO" id="GO:0016020">
    <property type="term" value="C:membrane"/>
    <property type="evidence" value="ECO:0007669"/>
    <property type="project" value="UniProtKB-SubCell"/>
</dbReference>
<feature type="transmembrane region" description="Helical" evidence="6">
    <location>
        <begin position="20"/>
        <end position="38"/>
    </location>
</feature>
<feature type="transmembrane region" description="Helical" evidence="6">
    <location>
        <begin position="520"/>
        <end position="539"/>
    </location>
</feature>
<feature type="transmembrane region" description="Helical" evidence="6">
    <location>
        <begin position="672"/>
        <end position="697"/>
    </location>
</feature>
<dbReference type="NCBIfam" id="TIGR03061">
    <property type="entry name" value="pip_yhgE_Nterm"/>
    <property type="match status" value="1"/>
</dbReference>
<comment type="caution">
    <text evidence="7">The sequence shown here is derived from an EMBL/GenBank/DDBJ whole genome shotgun (WGS) entry which is preliminary data.</text>
</comment>
<dbReference type="PANTHER" id="PTHR43077:SF10">
    <property type="entry name" value="TRANSPORT PERMEASE PROTEIN"/>
    <property type="match status" value="1"/>
</dbReference>
<reference evidence="7 8" key="1">
    <citation type="journal article" date="2017" name="Genome Announc.">
        <title>Draft Genome Sequence of Romboutsia maritimum sp. nov. Strain CCRI-22766(T), Isolated from Coastal Estuarine Mud.</title>
        <authorList>
            <person name="Maheux A.F."/>
            <person name="Boudreau D.K."/>
            <person name="Berube E."/>
            <person name="Boissinot M."/>
            <person name="Raymond F."/>
            <person name="Brodeur S."/>
            <person name="Corbeil J."/>
            <person name="Brightwell G."/>
            <person name="Broda D."/>
            <person name="Omar R.F."/>
            <person name="Bergeron M.G."/>
        </authorList>
    </citation>
    <scope>NUCLEOTIDE SEQUENCE [LARGE SCALE GENOMIC DNA]</scope>
    <source>
        <strain evidence="7 8">CCRI-22766</strain>
    </source>
</reference>
<evidence type="ECO:0000256" key="2">
    <source>
        <dbReference type="ARBA" id="ARBA00022692"/>
    </source>
</evidence>
<dbReference type="AlphaFoldDB" id="A0A371ITW5"/>
<keyword evidence="8" id="KW-1185">Reference proteome</keyword>
<evidence type="ECO:0000256" key="4">
    <source>
        <dbReference type="ARBA" id="ARBA00023136"/>
    </source>
</evidence>
<comment type="subcellular location">
    <subcellularLocation>
        <location evidence="1">Membrane</location>
        <topology evidence="1">Multi-pass membrane protein</topology>
    </subcellularLocation>
</comment>
<dbReference type="InterPro" id="IPR017501">
    <property type="entry name" value="Phage_infect_YhgE_C"/>
</dbReference>
<dbReference type="Gene3D" id="3.40.1710.10">
    <property type="entry name" value="abc type-2 transporter like domain"/>
    <property type="match status" value="1"/>
</dbReference>
<feature type="coiled-coil region" evidence="5">
    <location>
        <begin position="344"/>
        <end position="400"/>
    </location>
</feature>
<proteinExistence type="predicted"/>
<dbReference type="RefSeq" id="WP_095405040.1">
    <property type="nucleotide sequence ID" value="NZ_NOJZ02000007.1"/>
</dbReference>
<feature type="transmembrane region" description="Helical" evidence="6">
    <location>
        <begin position="559"/>
        <end position="579"/>
    </location>
</feature>
<gene>
    <name evidence="7" type="ORF">CHF27_006080</name>
</gene>
<dbReference type="Proteomes" id="UP000243494">
    <property type="component" value="Unassembled WGS sequence"/>
</dbReference>
<evidence type="ECO:0000256" key="6">
    <source>
        <dbReference type="SAM" id="Phobius"/>
    </source>
</evidence>
<evidence type="ECO:0000313" key="8">
    <source>
        <dbReference type="Proteomes" id="UP000243494"/>
    </source>
</evidence>
<evidence type="ECO:0000256" key="1">
    <source>
        <dbReference type="ARBA" id="ARBA00004141"/>
    </source>
</evidence>
<sequence length="719" mass="80305">MRNALKVWKQDFRNIIKNPMALVIVVGVVIISSLYAWVNIKASWDPYGNTGTIPVAVVNNDKGTTFNDEEKNIGNEVIEKLRDNEKINWKFVKSKDANMGVVDGKYYAMIEITPTFSEDMMSVTSDNIKKPQLIYKADTKVNPVTVKIVGSAKSTLVDEITTSFIETVNETIFTSTNEKADKLEENKYKILKIKDSIISIDRNMDTIMNVIKGVNTSSINMKDYLNEVKSGIVDMVSNMDAVNQNGINTDDFISSTQNTLNDNLKNTDFNLAQIKESIERINNILNDMSSSANDKIISSSSSSVNKINREVARIDNTLKATIEFLEDINGRKPSQSTSNLAVLLRDVKTSIDMEKENINKLQNDMSNNAQANKSLINTIIKNLNNTNANMSNIIRTYNSQAKPELKKIGDSLLTATQDASYLVQRSTKMQDEINKFLDLAGDGSTLAIDTSSNLYQNLDEYKDLIKIVSEKLQTVDNKDIIKIISILQSNPEFMGDFMAKPFNIKEEPIFEVPNYGSAMAPLYTVLSLWVCGVLLVNVLKTEVRPFKGSEHFTIRQKYFGKMLTFLTISLTQALIVALGNKFILGIHTVNTWLMVLFSLVSSFTFMIMIYTLTSMFGSVGKALAIVIMIIQLPSSGGSYPIQVDPKIFKILQPFLPFTYSVGGFREAVAGPLVSSVVIDLIFLIGVAIVFLLFGYFFKTPSTPILKKFEHKLEESGIVE</sequence>
<keyword evidence="3 6" id="KW-1133">Transmembrane helix</keyword>
<evidence type="ECO:0000256" key="3">
    <source>
        <dbReference type="ARBA" id="ARBA00022989"/>
    </source>
</evidence>
<evidence type="ECO:0000313" key="7">
    <source>
        <dbReference type="EMBL" id="RDY23918.1"/>
    </source>
</evidence>